<keyword evidence="3" id="KW-1185">Reference proteome</keyword>
<dbReference type="EMBL" id="JAVDSG010000001">
    <property type="protein sequence ID" value="MDR6592229.1"/>
    <property type="molecule type" value="Genomic_DNA"/>
</dbReference>
<dbReference type="Proteomes" id="UP001268819">
    <property type="component" value="Unassembled WGS sequence"/>
</dbReference>
<feature type="transmembrane region" description="Helical" evidence="1">
    <location>
        <begin position="44"/>
        <end position="67"/>
    </location>
</feature>
<keyword evidence="1" id="KW-0472">Membrane</keyword>
<name>A0ABU1PQP8_9PSEU</name>
<evidence type="ECO:0000313" key="3">
    <source>
        <dbReference type="Proteomes" id="UP001268819"/>
    </source>
</evidence>
<sequence length="95" mass="9461">MKGLAVLGTVLISLLAPTVMVYGLVAFTPTSCPPATTCAAGQWAMVVSAGGSALVWAVAVVGTWAGARGRPRAWAPYVGMTFVCALLPLAGAIAG</sequence>
<keyword evidence="1" id="KW-0812">Transmembrane</keyword>
<reference evidence="2 3" key="1">
    <citation type="submission" date="2023-07" db="EMBL/GenBank/DDBJ databases">
        <title>Sequencing the genomes of 1000 actinobacteria strains.</title>
        <authorList>
            <person name="Klenk H.-P."/>
        </authorList>
    </citation>
    <scope>NUCLEOTIDE SEQUENCE [LARGE SCALE GENOMIC DNA]</scope>
    <source>
        <strain evidence="2 3">DSM 43749</strain>
    </source>
</reference>
<protein>
    <submittedName>
        <fullName evidence="2">Uncharacterized protein</fullName>
    </submittedName>
</protein>
<gene>
    <name evidence="2" type="ORF">J2S66_000613</name>
</gene>
<organism evidence="2 3">
    <name type="scientific">Saccharothrix longispora</name>
    <dbReference type="NCBI Taxonomy" id="33920"/>
    <lineage>
        <taxon>Bacteria</taxon>
        <taxon>Bacillati</taxon>
        <taxon>Actinomycetota</taxon>
        <taxon>Actinomycetes</taxon>
        <taxon>Pseudonocardiales</taxon>
        <taxon>Pseudonocardiaceae</taxon>
        <taxon>Saccharothrix</taxon>
    </lineage>
</organism>
<accession>A0ABU1PQP8</accession>
<evidence type="ECO:0000256" key="1">
    <source>
        <dbReference type="SAM" id="Phobius"/>
    </source>
</evidence>
<proteinExistence type="predicted"/>
<evidence type="ECO:0000313" key="2">
    <source>
        <dbReference type="EMBL" id="MDR6592229.1"/>
    </source>
</evidence>
<comment type="caution">
    <text evidence="2">The sequence shown here is derived from an EMBL/GenBank/DDBJ whole genome shotgun (WGS) entry which is preliminary data.</text>
</comment>
<dbReference type="RefSeq" id="WP_310303534.1">
    <property type="nucleotide sequence ID" value="NZ_BAAAXB010000001.1"/>
</dbReference>
<keyword evidence="1" id="KW-1133">Transmembrane helix</keyword>
<feature type="transmembrane region" description="Helical" evidence="1">
    <location>
        <begin position="74"/>
        <end position="94"/>
    </location>
</feature>